<gene>
    <name evidence="9" type="ORF">EV378_1463</name>
</gene>
<feature type="domain" description="4Fe-4S Mo/W bis-MGD-type" evidence="8">
    <location>
        <begin position="1"/>
        <end position="56"/>
    </location>
</feature>
<dbReference type="InterPro" id="IPR036010">
    <property type="entry name" value="2Fe-2S_ferredoxin-like_sf"/>
</dbReference>
<dbReference type="GO" id="GO:0046872">
    <property type="term" value="F:metal ion binding"/>
    <property type="evidence" value="ECO:0007669"/>
    <property type="project" value="UniProtKB-KW"/>
</dbReference>
<dbReference type="Gene3D" id="3.40.50.80">
    <property type="entry name" value="Nucleotide-binding domain of ferredoxin-NADP reductase (FNR) module"/>
    <property type="match status" value="1"/>
</dbReference>
<dbReference type="InterPro" id="IPR001041">
    <property type="entry name" value="2Fe-2S_ferredoxin-type"/>
</dbReference>
<dbReference type="Pfam" id="PF04879">
    <property type="entry name" value="Molybdop_Fe4S4"/>
    <property type="match status" value="1"/>
</dbReference>
<dbReference type="InterPro" id="IPR017927">
    <property type="entry name" value="FAD-bd_FR_type"/>
</dbReference>
<evidence type="ECO:0000256" key="5">
    <source>
        <dbReference type="SAM" id="MobiDB-lite"/>
    </source>
</evidence>
<dbReference type="InterPro" id="IPR009010">
    <property type="entry name" value="Asp_de-COase-like_dom_sf"/>
</dbReference>
<dbReference type="InterPro" id="IPR006657">
    <property type="entry name" value="MoPterin_dinucl-bd_dom"/>
</dbReference>
<dbReference type="GO" id="GO:0043546">
    <property type="term" value="F:molybdopterin cofactor binding"/>
    <property type="evidence" value="ECO:0007669"/>
    <property type="project" value="InterPro"/>
</dbReference>
<dbReference type="PANTHER" id="PTHR43742:SF6">
    <property type="entry name" value="OXIDOREDUCTASE YYAE-RELATED"/>
    <property type="match status" value="1"/>
</dbReference>
<dbReference type="OrthoDB" id="7376058at2"/>
<feature type="region of interest" description="Disordered" evidence="5">
    <location>
        <begin position="802"/>
        <end position="826"/>
    </location>
</feature>
<reference evidence="9 10" key="1">
    <citation type="submission" date="2019-03" db="EMBL/GenBank/DDBJ databases">
        <title>Sequencing the genomes of 1000 actinobacteria strains.</title>
        <authorList>
            <person name="Klenk H.-P."/>
        </authorList>
    </citation>
    <scope>NUCLEOTIDE SEQUENCE [LARGE SCALE GENOMIC DNA]</scope>
    <source>
        <strain evidence="9 10">DSM 44969</strain>
    </source>
</reference>
<dbReference type="SUPFAM" id="SSF50692">
    <property type="entry name" value="ADC-like"/>
    <property type="match status" value="1"/>
</dbReference>
<feature type="domain" description="FAD-binding FR-type" evidence="7">
    <location>
        <begin position="779"/>
        <end position="883"/>
    </location>
</feature>
<dbReference type="GO" id="GO:0016491">
    <property type="term" value="F:oxidoreductase activity"/>
    <property type="evidence" value="ECO:0007669"/>
    <property type="project" value="InterPro"/>
</dbReference>
<dbReference type="Gene3D" id="3.40.50.12440">
    <property type="match status" value="1"/>
</dbReference>
<evidence type="ECO:0000256" key="4">
    <source>
        <dbReference type="ARBA" id="ARBA00023014"/>
    </source>
</evidence>
<dbReference type="Pfam" id="PF01568">
    <property type="entry name" value="Molydop_binding"/>
    <property type="match status" value="1"/>
</dbReference>
<dbReference type="EMBL" id="SMFZ01000001">
    <property type="protein sequence ID" value="TCK25646.1"/>
    <property type="molecule type" value="Genomic_DNA"/>
</dbReference>
<comment type="caution">
    <text evidence="9">The sequence shown here is derived from an EMBL/GenBank/DDBJ whole genome shotgun (WGS) entry which is preliminary data.</text>
</comment>
<dbReference type="RefSeq" id="WP_132422030.1">
    <property type="nucleotide sequence ID" value="NZ_SMFZ01000001.1"/>
</dbReference>
<dbReference type="InterPro" id="IPR001433">
    <property type="entry name" value="OxRdtase_FAD/NAD-bd"/>
</dbReference>
<dbReference type="SUPFAM" id="SSF53706">
    <property type="entry name" value="Formate dehydrogenase/DMSO reductase, domains 1-3"/>
    <property type="match status" value="1"/>
</dbReference>
<dbReference type="Gene3D" id="3.40.50.740">
    <property type="match status" value="1"/>
</dbReference>
<dbReference type="Pfam" id="PF00111">
    <property type="entry name" value="Fer2"/>
    <property type="match status" value="1"/>
</dbReference>
<dbReference type="InterPro" id="IPR006656">
    <property type="entry name" value="Mopterin_OxRdtase"/>
</dbReference>
<keyword evidence="2" id="KW-0479">Metal-binding</keyword>
<dbReference type="Gene3D" id="2.40.40.20">
    <property type="match status" value="1"/>
</dbReference>
<comment type="similarity">
    <text evidence="1">Belongs to the prokaryotic molybdopterin-containing oxidoreductase family.</text>
</comment>
<evidence type="ECO:0000256" key="3">
    <source>
        <dbReference type="ARBA" id="ARBA00023004"/>
    </source>
</evidence>
<keyword evidence="3" id="KW-0408">Iron</keyword>
<dbReference type="SUPFAM" id="SSF52343">
    <property type="entry name" value="Ferredoxin reductase-like, C-terminal NADP-linked domain"/>
    <property type="match status" value="1"/>
</dbReference>
<feature type="domain" description="2Fe-2S ferredoxin-type" evidence="6">
    <location>
        <begin position="1028"/>
        <end position="1109"/>
    </location>
</feature>
<dbReference type="PROSITE" id="PS51669">
    <property type="entry name" value="4FE4S_MOW_BIS_MGD"/>
    <property type="match status" value="1"/>
</dbReference>
<dbReference type="InterPro" id="IPR050612">
    <property type="entry name" value="Prok_Mopterin_Oxidored"/>
</dbReference>
<dbReference type="InterPro" id="IPR039261">
    <property type="entry name" value="FNR_nucleotide-bd"/>
</dbReference>
<dbReference type="PROSITE" id="PS51085">
    <property type="entry name" value="2FE2S_FER_2"/>
    <property type="match status" value="1"/>
</dbReference>
<evidence type="ECO:0000313" key="9">
    <source>
        <dbReference type="EMBL" id="TCK25646.1"/>
    </source>
</evidence>
<evidence type="ECO:0000259" key="6">
    <source>
        <dbReference type="PROSITE" id="PS51085"/>
    </source>
</evidence>
<dbReference type="AlphaFoldDB" id="A0A4V2PIR1"/>
<feature type="region of interest" description="Disordered" evidence="5">
    <location>
        <begin position="590"/>
        <end position="610"/>
    </location>
</feature>
<evidence type="ECO:0000259" key="7">
    <source>
        <dbReference type="PROSITE" id="PS51384"/>
    </source>
</evidence>
<dbReference type="Proteomes" id="UP000295560">
    <property type="component" value="Unassembled WGS sequence"/>
</dbReference>
<dbReference type="Gene3D" id="2.20.25.90">
    <property type="entry name" value="ADC-like domains"/>
    <property type="match status" value="1"/>
</dbReference>
<evidence type="ECO:0000256" key="1">
    <source>
        <dbReference type="ARBA" id="ARBA00010312"/>
    </source>
</evidence>
<dbReference type="CDD" id="cd02781">
    <property type="entry name" value="MopB_CT_Acetylene-hydratase"/>
    <property type="match status" value="1"/>
</dbReference>
<dbReference type="SMART" id="SM00926">
    <property type="entry name" value="Molybdop_Fe4S4"/>
    <property type="match status" value="1"/>
</dbReference>
<organism evidence="9 10">
    <name type="scientific">Pseudonocardia endophytica</name>
    <dbReference type="NCBI Taxonomy" id="401976"/>
    <lineage>
        <taxon>Bacteria</taxon>
        <taxon>Bacillati</taxon>
        <taxon>Actinomycetota</taxon>
        <taxon>Actinomycetes</taxon>
        <taxon>Pseudonocardiales</taxon>
        <taxon>Pseudonocardiaceae</taxon>
        <taxon>Pseudonocardia</taxon>
    </lineage>
</organism>
<keyword evidence="10" id="KW-1185">Reference proteome</keyword>
<evidence type="ECO:0000313" key="10">
    <source>
        <dbReference type="Proteomes" id="UP000295560"/>
    </source>
</evidence>
<proteinExistence type="inferred from homology"/>
<dbReference type="SUPFAM" id="SSF54292">
    <property type="entry name" value="2Fe-2S ferredoxin-like"/>
    <property type="match status" value="1"/>
</dbReference>
<keyword evidence="4" id="KW-0411">Iron-sulfur</keyword>
<evidence type="ECO:0000256" key="2">
    <source>
        <dbReference type="ARBA" id="ARBA00022723"/>
    </source>
</evidence>
<dbReference type="Pfam" id="PF00175">
    <property type="entry name" value="NAD_binding_1"/>
    <property type="match status" value="1"/>
</dbReference>
<dbReference type="InterPro" id="IPR037949">
    <property type="entry name" value="MopB_CT_Acetylene-hydratase"/>
</dbReference>
<dbReference type="PROSITE" id="PS51384">
    <property type="entry name" value="FAD_FR"/>
    <property type="match status" value="1"/>
</dbReference>
<name>A0A4V2PIR1_PSEEN</name>
<protein>
    <submittedName>
        <fullName evidence="9">Anaerobic selenocysteine-containing dehydrogenase</fullName>
    </submittedName>
</protein>
<feature type="region of interest" description="Disordered" evidence="5">
    <location>
        <begin position="730"/>
        <end position="762"/>
    </location>
</feature>
<dbReference type="PANTHER" id="PTHR43742">
    <property type="entry name" value="TRIMETHYLAMINE-N-OXIDE REDUCTASE"/>
    <property type="match status" value="1"/>
</dbReference>
<dbReference type="CDD" id="cd00207">
    <property type="entry name" value="fer2"/>
    <property type="match status" value="1"/>
</dbReference>
<dbReference type="SUPFAM" id="SSF63380">
    <property type="entry name" value="Riboflavin synthase domain-like"/>
    <property type="match status" value="1"/>
</dbReference>
<dbReference type="Gene3D" id="2.40.30.10">
    <property type="entry name" value="Translation factors"/>
    <property type="match status" value="1"/>
</dbReference>
<dbReference type="Gene3D" id="3.40.228.10">
    <property type="entry name" value="Dimethylsulfoxide Reductase, domain 2"/>
    <property type="match status" value="1"/>
</dbReference>
<accession>A0A4V2PIR1</accession>
<evidence type="ECO:0000259" key="8">
    <source>
        <dbReference type="PROSITE" id="PS51669"/>
    </source>
</evidence>
<dbReference type="Gene3D" id="3.10.20.30">
    <property type="match status" value="1"/>
</dbReference>
<dbReference type="GO" id="GO:0018818">
    <property type="term" value="F:acetylene hydratase activity"/>
    <property type="evidence" value="ECO:0007669"/>
    <property type="project" value="InterPro"/>
</dbReference>
<dbReference type="Pfam" id="PF00384">
    <property type="entry name" value="Molybdopterin"/>
    <property type="match status" value="1"/>
</dbReference>
<sequence length="1109" mass="119641">MTETHGYCTLCRSRCGAIYTVEEGVLSGVRPDPDHPTGGALCPKGRAAPEIVHSDRRLTRPLRRTTPKSDPDPGWREISWDEALSEIATRLDGIRSQEGPERVAFSVTSPSGTSMSDSIDWVERFIRLFGSPNTCYSTEICNWHKDFAHAFTFGTALPTPDFAGTDLAVLWGQNPAKTWLAQSSALAEARQRGARLAVVDPTASASAAGAEHWLRVLPGTDAALALGIAHRLIARRGHDESFVRSWTNGPLLVRQDTGRLLTAAEIAQEATGFVVWDETSGRPETTDDLRDTGRAALFGTRRIRLADGPVDCAPAFDHYARACAAWPLDRTSDVTTVAADSIEALVEDLSASDRIAYSIWSGLGQSANATQTDRAVATLFALTGCYDAPGGNVVLPRQPVNAVTSPQQLGPDRIARGLGIERFPIGPPTQGWITARDLCASVLDAEPYRVRALVSFGGNLLLSQPDPRRTAEALRRLDFAVHTDMFLNPTAQLADIVLPVTSPWEHEAYRAGFEITREAQEHIQLRPRMVTPVGQSRPDTDIVFDLACRLGLEGEFFHGNVEAGRNHQLAPLGLTIDVLRAAPGGVRRPLPTVHRKYAEPGDGPRPTGFATRTGRVELYSELLLRHGHCPVPEHRDPAEDARFPLVLTCAKVGHFCHSQHRGINSLRSRSPAPTVRLGTALAEARGIADGDLVEIRTAHGRARMSGRVDEALHPHVVVAEHGWWEENADLSLPGSDPTDPKGSNYNLLVGDDERDPVSGSAPMRSTRCEIARIDTGAWSGTRRFTVCGRTTTAGDVTVLRLRPTDNGGLPTTRPGQHVTVSTPSAPQQARSYSLVGPAVESPTELAIAVREIPDGRVSRLLCAEADIGSELLLMTPGGSFTVPVRHSRPVVLIAAGIGLTPFLGYLETLAADGHDIPEVWLHATNRTREAIPFRGRVAELEASIRRLTVVHHISSAEEPTGGYRAGRFTAAQVARHLIDARALFYVCGPAQMIADVTGGLVARGVPRADVREERFHVPRPPLDDVAPATVTLARSGMELRWTPGEGSLLDLVEAAGVSVTHGCRVAQCESCAVTVLQGEVRTLVEPPVPLDGACLTCQAIPQGDLVLDL</sequence>
<dbReference type="GO" id="GO:0051537">
    <property type="term" value="F:2 iron, 2 sulfur cluster binding"/>
    <property type="evidence" value="ECO:0007669"/>
    <property type="project" value="UniProtKB-KW"/>
</dbReference>
<dbReference type="InterPro" id="IPR012675">
    <property type="entry name" value="Beta-grasp_dom_sf"/>
</dbReference>
<dbReference type="InterPro" id="IPR017938">
    <property type="entry name" value="Riboflavin_synthase-like_b-brl"/>
</dbReference>
<dbReference type="InterPro" id="IPR006963">
    <property type="entry name" value="Mopterin_OxRdtase_4Fe-4S_dom"/>
</dbReference>